<evidence type="ECO:0000313" key="2">
    <source>
        <dbReference type="Proteomes" id="UP001140949"/>
    </source>
</evidence>
<reference evidence="1" key="2">
    <citation type="submission" date="2023-04" db="EMBL/GenBank/DDBJ databases">
        <authorList>
            <person name="Bruccoleri R.E."/>
            <person name="Oakeley E.J."/>
            <person name="Faust A.-M."/>
            <person name="Dessus-Babus S."/>
            <person name="Altorfer M."/>
            <person name="Burckhardt D."/>
            <person name="Oertli M."/>
            <person name="Naumann U."/>
            <person name="Petersen F."/>
            <person name="Wong J."/>
        </authorList>
    </citation>
    <scope>NUCLEOTIDE SEQUENCE</scope>
    <source>
        <strain evidence="1">GSM-AAB239-AS_SAM_17_03QT</strain>
        <tissue evidence="1">Leaf</tissue>
    </source>
</reference>
<comment type="caution">
    <text evidence="1">The sequence shown here is derived from an EMBL/GenBank/DDBJ whole genome shotgun (WGS) entry which is preliminary data.</text>
</comment>
<dbReference type="Proteomes" id="UP001140949">
    <property type="component" value="Unassembled WGS sequence"/>
</dbReference>
<accession>A0AAX6DPY4</accession>
<reference evidence="1" key="1">
    <citation type="journal article" date="2023" name="GigaByte">
        <title>Genome assembly of the bearded iris, Iris pallida Lam.</title>
        <authorList>
            <person name="Bruccoleri R.E."/>
            <person name="Oakeley E.J."/>
            <person name="Faust A.M.E."/>
            <person name="Altorfer M."/>
            <person name="Dessus-Babus S."/>
            <person name="Burckhardt D."/>
            <person name="Oertli M."/>
            <person name="Naumann U."/>
            <person name="Petersen F."/>
            <person name="Wong J."/>
        </authorList>
    </citation>
    <scope>NUCLEOTIDE SEQUENCE</scope>
    <source>
        <strain evidence="1">GSM-AAB239-AS_SAM_17_03QT</strain>
    </source>
</reference>
<dbReference type="EMBL" id="JANAVB010042619">
    <property type="protein sequence ID" value="KAJ6793834.1"/>
    <property type="molecule type" value="Genomic_DNA"/>
</dbReference>
<keyword evidence="2" id="KW-1185">Reference proteome</keyword>
<name>A0AAX6DPY4_IRIPA</name>
<dbReference type="AlphaFoldDB" id="A0AAX6DPY4"/>
<proteinExistence type="predicted"/>
<sequence>MRWSMHSMLSPLRNSHPQSSSEENEFLVMHNDIITNYKILVSFFNLLKWSSGEMHRHISGNRLFCNYCEDGGKNTFYELFPMKQNKNRFHIQYRVELWPIEATRTHLNWLSLNCLSSRKDKIGSVLELFRTKKQYAIQGVEIIEEQLKQREGHQEKYNIMNMGMAYSSL</sequence>
<evidence type="ECO:0000313" key="1">
    <source>
        <dbReference type="EMBL" id="KAJ6793834.1"/>
    </source>
</evidence>
<organism evidence="1 2">
    <name type="scientific">Iris pallida</name>
    <name type="common">Sweet iris</name>
    <dbReference type="NCBI Taxonomy" id="29817"/>
    <lineage>
        <taxon>Eukaryota</taxon>
        <taxon>Viridiplantae</taxon>
        <taxon>Streptophyta</taxon>
        <taxon>Embryophyta</taxon>
        <taxon>Tracheophyta</taxon>
        <taxon>Spermatophyta</taxon>
        <taxon>Magnoliopsida</taxon>
        <taxon>Liliopsida</taxon>
        <taxon>Asparagales</taxon>
        <taxon>Iridaceae</taxon>
        <taxon>Iridoideae</taxon>
        <taxon>Irideae</taxon>
        <taxon>Iris</taxon>
    </lineage>
</organism>
<protein>
    <submittedName>
        <fullName evidence="1">MAG2-interacting protein 2 isoform X2</fullName>
    </submittedName>
</protein>
<gene>
    <name evidence="1" type="ORF">M6B38_233825</name>
</gene>